<dbReference type="GO" id="GO:0005886">
    <property type="term" value="C:plasma membrane"/>
    <property type="evidence" value="ECO:0007669"/>
    <property type="project" value="UniProtKB-SubCell"/>
</dbReference>
<evidence type="ECO:0000256" key="7">
    <source>
        <dbReference type="SAM" id="Phobius"/>
    </source>
</evidence>
<comment type="subcellular location">
    <subcellularLocation>
        <location evidence="1">Cell membrane</location>
        <topology evidence="1">Multi-pass membrane protein</topology>
    </subcellularLocation>
</comment>
<dbReference type="SUPFAM" id="SSF82866">
    <property type="entry name" value="Multidrug efflux transporter AcrB transmembrane domain"/>
    <property type="match status" value="2"/>
</dbReference>
<protein>
    <submittedName>
        <fullName evidence="9">MMPL domain protein</fullName>
    </submittedName>
</protein>
<evidence type="ECO:0000259" key="8">
    <source>
        <dbReference type="PROSITE" id="PS50156"/>
    </source>
</evidence>
<feature type="transmembrane region" description="Helical" evidence="7">
    <location>
        <begin position="291"/>
        <end position="310"/>
    </location>
</feature>
<dbReference type="Gene3D" id="1.10.287.950">
    <property type="entry name" value="Methyl-accepting chemotaxis protein"/>
    <property type="match status" value="1"/>
</dbReference>
<proteinExistence type="inferred from homology"/>
<dbReference type="eggNOG" id="COG1511">
    <property type="taxonomic scope" value="Bacteria"/>
</dbReference>
<dbReference type="PANTHER" id="PTHR33406">
    <property type="entry name" value="MEMBRANE PROTEIN MJ1562-RELATED"/>
    <property type="match status" value="1"/>
</dbReference>
<dbReference type="Pfam" id="PF03176">
    <property type="entry name" value="MMPL"/>
    <property type="match status" value="2"/>
</dbReference>
<name>A7GTG1_BACCN</name>
<dbReference type="KEGG" id="bcy:Bcer98_3196"/>
<gene>
    <name evidence="9" type="ordered locus">Bcer98_3196</name>
</gene>
<dbReference type="eggNOG" id="COG2409">
    <property type="taxonomic scope" value="Bacteria"/>
</dbReference>
<dbReference type="Gene3D" id="1.20.1640.10">
    <property type="entry name" value="Multidrug efflux transporter AcrB transmembrane domain"/>
    <property type="match status" value="2"/>
</dbReference>
<dbReference type="PANTHER" id="PTHR33406:SF6">
    <property type="entry name" value="MEMBRANE PROTEIN YDGH-RELATED"/>
    <property type="match status" value="1"/>
</dbReference>
<feature type="transmembrane region" description="Helical" evidence="7">
    <location>
        <begin position="905"/>
        <end position="931"/>
    </location>
</feature>
<dbReference type="AlphaFoldDB" id="A7GTG1"/>
<dbReference type="PROSITE" id="PS50156">
    <property type="entry name" value="SSD"/>
    <property type="match status" value="2"/>
</dbReference>
<feature type="transmembrane region" description="Helical" evidence="7">
    <location>
        <begin position="242"/>
        <end position="263"/>
    </location>
</feature>
<evidence type="ECO:0000256" key="1">
    <source>
        <dbReference type="ARBA" id="ARBA00004651"/>
    </source>
</evidence>
<feature type="domain" description="SSD" evidence="8">
    <location>
        <begin position="908"/>
        <end position="1036"/>
    </location>
</feature>
<organism evidence="9 10">
    <name type="scientific">Bacillus cytotoxicus (strain DSM 22905 / CIP 110041 / 391-98 / NVH 391-98)</name>
    <dbReference type="NCBI Taxonomy" id="315749"/>
    <lineage>
        <taxon>Bacteria</taxon>
        <taxon>Bacillati</taxon>
        <taxon>Bacillota</taxon>
        <taxon>Bacilli</taxon>
        <taxon>Bacillales</taxon>
        <taxon>Bacillaceae</taxon>
        <taxon>Bacillus</taxon>
        <taxon>Bacillus cereus group</taxon>
    </lineage>
</organism>
<evidence type="ECO:0000256" key="2">
    <source>
        <dbReference type="ARBA" id="ARBA00010157"/>
    </source>
</evidence>
<dbReference type="EMBL" id="CP000764">
    <property type="protein sequence ID" value="ABS23419.1"/>
    <property type="molecule type" value="Genomic_DNA"/>
</dbReference>
<feature type="transmembrane region" description="Helical" evidence="7">
    <location>
        <begin position="193"/>
        <end position="222"/>
    </location>
</feature>
<dbReference type="InterPro" id="IPR004869">
    <property type="entry name" value="MMPL_dom"/>
</dbReference>
<evidence type="ECO:0000313" key="10">
    <source>
        <dbReference type="Proteomes" id="UP000002300"/>
    </source>
</evidence>
<keyword evidence="6 7" id="KW-0472">Membrane</keyword>
<feature type="transmembrane region" description="Helical" evidence="7">
    <location>
        <begin position="1006"/>
        <end position="1030"/>
    </location>
</feature>
<feature type="transmembrane region" description="Helical" evidence="7">
    <location>
        <begin position="373"/>
        <end position="390"/>
    </location>
</feature>
<feature type="transmembrane region" description="Helical" evidence="7">
    <location>
        <begin position="981"/>
        <end position="1000"/>
    </location>
</feature>
<dbReference type="InterPro" id="IPR050545">
    <property type="entry name" value="Mycobact_MmpL"/>
</dbReference>
<sequence length="1049" mass="115619">MNKQFLNGGKSVQAIIKGKWFILIGWIIALAVLLSTAPNMMDLVREKGQFKLPDGSLSKTAADLSLQKSKDENHQIALVFYKNKKITGEDEDSMRKAVANIEKKKEELGISKILHYFDNSKLKSEMLSKDEKTVLVSLSFRDKGLSVDAVKKGLDKALQGVKVKYYYTGAWVITDDVLKSSEEGLKKTEGITVIFILVVLILVFRSIVAPFIPLITVGLSYLGSQSIVAFLIDWIDFPLSTFTQIFLVVVLFGIGTDYCILLLSRYKEELTTSDHVADAIVKTYKTAGKTVLYSGIAVMIGFATIGFSQFKLYQSALAVAVGVAILLIALFTIVPFFMAVLNQKLFWPQKGSLEHKESKMWEFFGRVSLKRPFLTIVFLSVCIAPFLFFYDGKLSFNDMDEIGEKYDSVKGFQVISDSFSPGKVLSSTIVLKNDEPMDNEKYLPLFEKVSREVSKVSGVDYLRSATRPVGEEISELYVKNQVKIVDEGLQKGNEGIQKVAGGLKDASTSILNSKPKVEEAASGVTDLINGTEKLKGGIGELSTNLNLLEQGMTKGVKGTGDVKNGVVEIKKNVEKLLEGSQLLHENYKRVEEGLSILASKYEEVGAQFGKFSGTLQGADQKFAEVESRYSQLSQDQQFQIARKMIQESNKGVGQLTAGMQVLNKELNKATAGVKEANAALGKVKEGQQQLTNGLEKVISSLGELERGMNQVTDGQKKIIQQLPQFSTGLEKLKDGQKQIQSGFSSFSGQLQDLSSGLKEGVNGLNQVSGGIQNAGEYFTALSQAPDNQMAGWFIPNEVLKSNDFQEVFETYMSSDKKTVTFDVIFKYNPYSLDAMNQIVEIESAVKRAVKDSPLENAKLGIGGVSSSQADLRNISNEDYNRTVLLMLAGVGFILLILLRSIIMPLYLILSLVITYYTSMAVSEVVFVHLLGYSGINWVVPFFSFVILVALGVDYSIFLMSRFNEHRDMKPEEAIVLAMKKMGTVIVSAAIILGGTFAAMIPSGVLSLLQIATIVLTGLMLYALLFLPLFVPVMVKVFGEANWWPFKNDK</sequence>
<comment type="similarity">
    <text evidence="2">Belongs to the resistance-nodulation-cell division (RND) (TC 2.A.6) family. MmpL subfamily.</text>
</comment>
<keyword evidence="5 7" id="KW-1133">Transmembrane helix</keyword>
<evidence type="ECO:0000256" key="4">
    <source>
        <dbReference type="ARBA" id="ARBA00022692"/>
    </source>
</evidence>
<feature type="transmembrane region" description="Helical" evidence="7">
    <location>
        <begin position="937"/>
        <end position="960"/>
    </location>
</feature>
<evidence type="ECO:0000313" key="9">
    <source>
        <dbReference type="EMBL" id="ABS23419.1"/>
    </source>
</evidence>
<evidence type="ECO:0000256" key="5">
    <source>
        <dbReference type="ARBA" id="ARBA00022989"/>
    </source>
</evidence>
<dbReference type="Proteomes" id="UP000002300">
    <property type="component" value="Chromosome"/>
</dbReference>
<evidence type="ECO:0000256" key="3">
    <source>
        <dbReference type="ARBA" id="ARBA00022475"/>
    </source>
</evidence>
<keyword evidence="4 7" id="KW-0812">Transmembrane</keyword>
<keyword evidence="10" id="KW-1185">Reference proteome</keyword>
<feature type="transmembrane region" description="Helical" evidence="7">
    <location>
        <begin position="879"/>
        <end position="898"/>
    </location>
</feature>
<feature type="domain" description="SSD" evidence="8">
    <location>
        <begin position="246"/>
        <end position="343"/>
    </location>
</feature>
<feature type="transmembrane region" description="Helical" evidence="7">
    <location>
        <begin position="20"/>
        <end position="41"/>
    </location>
</feature>
<dbReference type="SUPFAM" id="SSF57997">
    <property type="entry name" value="Tropomyosin"/>
    <property type="match status" value="1"/>
</dbReference>
<dbReference type="InterPro" id="IPR000731">
    <property type="entry name" value="SSD"/>
</dbReference>
<dbReference type="HOGENOM" id="CLU_005108_0_0_9"/>
<feature type="transmembrane region" description="Helical" evidence="7">
    <location>
        <begin position="316"/>
        <end position="341"/>
    </location>
</feature>
<accession>A7GTG1</accession>
<evidence type="ECO:0000256" key="6">
    <source>
        <dbReference type="ARBA" id="ARBA00023136"/>
    </source>
</evidence>
<reference evidence="9 10" key="1">
    <citation type="journal article" date="2008" name="Chem. Biol. Interact.">
        <title>Extending the Bacillus cereus group genomics to putative food-borne pathogens of different toxicity.</title>
        <authorList>
            <person name="Lapidus A."/>
            <person name="Goltsman E."/>
            <person name="Auger S."/>
            <person name="Galleron N."/>
            <person name="Segurens B."/>
            <person name="Dossat C."/>
            <person name="Land M.L."/>
            <person name="Broussolle V."/>
            <person name="Brillard J."/>
            <person name="Guinebretiere M.H."/>
            <person name="Sanchis V."/>
            <person name="Nguen-The C."/>
            <person name="Lereclus D."/>
            <person name="Richardson P."/>
            <person name="Wincker P."/>
            <person name="Weissenbach J."/>
            <person name="Ehrlich S.D."/>
            <person name="Sorokin A."/>
        </authorList>
    </citation>
    <scope>NUCLEOTIDE SEQUENCE [LARGE SCALE GENOMIC DNA]</scope>
    <source>
        <strain evidence="10">DSM 22905 / CIP 110041 / 391-98 / NVH 391-98</strain>
    </source>
</reference>
<keyword evidence="3" id="KW-1003">Cell membrane</keyword>
<dbReference type="STRING" id="315749.Bcer98_3196"/>